<sequence>MLSKGRLAQCRFLGLPDSAESPQSAPPKPRRRTFLGWLKAWAPIFAALSGNGGVAVSAAWQDAYQSDELVRLNRAADKVKNPSTWSYANLRELQTHTSGDAFTITGKNGKIIGGKLPVEVEIEGSTYRGFLGGQCFEAGDYVAAVIDGHNRLMALSSADRTSIVMDCTCHDTGFAALVYDLWVAWKIMTLILCAVAVPAYALVMAIEFGFSHPLAWLAALVAAPIGMGTLVALILVFRLSLLDFWPALRTSSIFRTLGRPDLTKAEFDTGREKAEQDGKIRPSTIGLVFYSQAPVGVRVQKDN</sequence>
<dbReference type="Proteomes" id="UP000572540">
    <property type="component" value="Unassembled WGS sequence"/>
</dbReference>
<dbReference type="RefSeq" id="WP_179759481.1">
    <property type="nucleotide sequence ID" value="NZ_JACCAU010000001.1"/>
</dbReference>
<gene>
    <name evidence="2" type="ORF">GGD41_005106</name>
</gene>
<reference evidence="2 3" key="1">
    <citation type="submission" date="2020-07" db="EMBL/GenBank/DDBJ databases">
        <title>Exploring microbial biodiversity for novel pathways involved in the catabolism of aromatic compounds derived from lignin.</title>
        <authorList>
            <person name="Elkins J."/>
        </authorList>
    </citation>
    <scope>NUCLEOTIDE SEQUENCE [LARGE SCALE GENOMIC DNA]</scope>
    <source>
        <strain evidence="2 3">H2C3B</strain>
    </source>
</reference>
<keyword evidence="1" id="KW-0472">Membrane</keyword>
<protein>
    <submittedName>
        <fullName evidence="2">Uncharacterized protein</fullName>
    </submittedName>
</protein>
<evidence type="ECO:0000313" key="3">
    <source>
        <dbReference type="Proteomes" id="UP000572540"/>
    </source>
</evidence>
<proteinExistence type="predicted"/>
<keyword evidence="1" id="KW-1133">Transmembrane helix</keyword>
<dbReference type="EMBL" id="JACCAU010000001">
    <property type="protein sequence ID" value="NYH17878.1"/>
    <property type="molecule type" value="Genomic_DNA"/>
</dbReference>
<evidence type="ECO:0000256" key="1">
    <source>
        <dbReference type="SAM" id="Phobius"/>
    </source>
</evidence>
<organism evidence="2 3">
    <name type="scientific">Paraburkholderia bryophila</name>
    <dbReference type="NCBI Taxonomy" id="420952"/>
    <lineage>
        <taxon>Bacteria</taxon>
        <taxon>Pseudomonadati</taxon>
        <taxon>Pseudomonadota</taxon>
        <taxon>Betaproteobacteria</taxon>
        <taxon>Burkholderiales</taxon>
        <taxon>Burkholderiaceae</taxon>
        <taxon>Paraburkholderia</taxon>
    </lineage>
</organism>
<comment type="caution">
    <text evidence="2">The sequence shown here is derived from an EMBL/GenBank/DDBJ whole genome shotgun (WGS) entry which is preliminary data.</text>
</comment>
<name>A0A7Y9WCT7_9BURK</name>
<evidence type="ECO:0000313" key="2">
    <source>
        <dbReference type="EMBL" id="NYH17878.1"/>
    </source>
</evidence>
<feature type="transmembrane region" description="Helical" evidence="1">
    <location>
        <begin position="214"/>
        <end position="237"/>
    </location>
</feature>
<dbReference type="AlphaFoldDB" id="A0A7Y9WCT7"/>
<accession>A0A7Y9WCT7</accession>
<feature type="transmembrane region" description="Helical" evidence="1">
    <location>
        <begin position="187"/>
        <end position="208"/>
    </location>
</feature>
<keyword evidence="1" id="KW-0812">Transmembrane</keyword>